<dbReference type="RefSeq" id="WP_393174260.1">
    <property type="nucleotide sequence ID" value="NZ_JBICRM010000036.1"/>
</dbReference>
<evidence type="ECO:0000259" key="5">
    <source>
        <dbReference type="Pfam" id="PF13407"/>
    </source>
</evidence>
<feature type="signal peptide" evidence="4">
    <location>
        <begin position="1"/>
        <end position="25"/>
    </location>
</feature>
<dbReference type="Gene3D" id="3.40.50.2300">
    <property type="match status" value="2"/>
</dbReference>
<evidence type="ECO:0000256" key="2">
    <source>
        <dbReference type="ARBA" id="ARBA00007639"/>
    </source>
</evidence>
<dbReference type="InterPro" id="IPR025997">
    <property type="entry name" value="SBP_2_dom"/>
</dbReference>
<comment type="caution">
    <text evidence="6">The sequence shown here is derived from an EMBL/GenBank/DDBJ whole genome shotgun (WGS) entry which is preliminary data.</text>
</comment>
<dbReference type="PANTHER" id="PTHR46847:SF1">
    <property type="entry name" value="D-ALLOSE-BINDING PERIPLASMIC PROTEIN-RELATED"/>
    <property type="match status" value="1"/>
</dbReference>
<proteinExistence type="inferred from homology"/>
<dbReference type="SUPFAM" id="SSF53822">
    <property type="entry name" value="Periplasmic binding protein-like I"/>
    <property type="match status" value="1"/>
</dbReference>
<protein>
    <submittedName>
        <fullName evidence="6">ABC transporter substrate-binding protein</fullName>
    </submittedName>
</protein>
<evidence type="ECO:0000313" key="6">
    <source>
        <dbReference type="EMBL" id="MFG1709468.1"/>
    </source>
</evidence>
<comment type="similarity">
    <text evidence="2">Belongs to the bacterial solute-binding protein 2 family.</text>
</comment>
<comment type="subcellular location">
    <subcellularLocation>
        <location evidence="1">Cell envelope</location>
    </subcellularLocation>
</comment>
<organism evidence="6 7">
    <name type="scientific">Nonomuraea marmarensis</name>
    <dbReference type="NCBI Taxonomy" id="3351344"/>
    <lineage>
        <taxon>Bacteria</taxon>
        <taxon>Bacillati</taxon>
        <taxon>Actinomycetota</taxon>
        <taxon>Actinomycetes</taxon>
        <taxon>Streptosporangiales</taxon>
        <taxon>Streptosporangiaceae</taxon>
        <taxon>Nonomuraea</taxon>
    </lineage>
</organism>
<dbReference type="CDD" id="cd06300">
    <property type="entry name" value="PBP1_ABC_sugar_binding-like"/>
    <property type="match status" value="1"/>
</dbReference>
<feature type="domain" description="Periplasmic binding protein" evidence="5">
    <location>
        <begin position="50"/>
        <end position="303"/>
    </location>
</feature>
<keyword evidence="7" id="KW-1185">Reference proteome</keyword>
<evidence type="ECO:0000313" key="7">
    <source>
        <dbReference type="Proteomes" id="UP001603978"/>
    </source>
</evidence>
<dbReference type="Proteomes" id="UP001603978">
    <property type="component" value="Unassembled WGS sequence"/>
</dbReference>
<sequence length="362" mass="37671">MKPRMTRAGALAGGITLLVSLTACGGGGNTTATGAAASDAPGQQKDSYVIGVSNTLVGNGWREEMICSVKAEALASGKVSKVVVANRNGGPTEQIADLRQLISQGVNAIIVNPSDPAKLDPVIKQAKARGVIVVAVDQAVSAPEALVVANDQVAYGRLGGEWLAKAIGGKGNVVEMRGIAGAPADNDRHKGFTEALAKYPEVKVVKEVYTGWDYSKGGQQALDLLNSSDKVDGIWTSGIDYTVVKAFETLKKPYAPVVGADNNEFINQISSLHGKGFVGAAVTNPAAIGGVGTSIALQALSGAQVPRETFLAPEVWDVESAKDKLAANYFPDREATFSARVTVEPHTHYTPEQLFACKGPGE</sequence>
<evidence type="ECO:0000256" key="3">
    <source>
        <dbReference type="ARBA" id="ARBA00022729"/>
    </source>
</evidence>
<dbReference type="EMBL" id="JBICRM010000036">
    <property type="protein sequence ID" value="MFG1709468.1"/>
    <property type="molecule type" value="Genomic_DNA"/>
</dbReference>
<dbReference type="InterPro" id="IPR028082">
    <property type="entry name" value="Peripla_BP_I"/>
</dbReference>
<reference evidence="6 7" key="1">
    <citation type="submission" date="2024-10" db="EMBL/GenBank/DDBJ databases">
        <authorList>
            <person name="Topkara A.R."/>
            <person name="Saygin H."/>
        </authorList>
    </citation>
    <scope>NUCLEOTIDE SEQUENCE [LARGE SCALE GENOMIC DNA]</scope>
    <source>
        <strain evidence="6 7">M3C6</strain>
    </source>
</reference>
<keyword evidence="3 4" id="KW-0732">Signal</keyword>
<accession>A0ABW7AR13</accession>
<dbReference type="PANTHER" id="PTHR46847">
    <property type="entry name" value="D-ALLOSE-BINDING PERIPLASMIC PROTEIN-RELATED"/>
    <property type="match status" value="1"/>
</dbReference>
<gene>
    <name evidence="6" type="ORF">ACFLIM_40395</name>
</gene>
<feature type="chain" id="PRO_5046048444" evidence="4">
    <location>
        <begin position="26"/>
        <end position="362"/>
    </location>
</feature>
<dbReference type="PROSITE" id="PS51257">
    <property type="entry name" value="PROKAR_LIPOPROTEIN"/>
    <property type="match status" value="1"/>
</dbReference>
<dbReference type="Pfam" id="PF13407">
    <property type="entry name" value="Peripla_BP_4"/>
    <property type="match status" value="1"/>
</dbReference>
<evidence type="ECO:0000256" key="1">
    <source>
        <dbReference type="ARBA" id="ARBA00004196"/>
    </source>
</evidence>
<evidence type="ECO:0000256" key="4">
    <source>
        <dbReference type="SAM" id="SignalP"/>
    </source>
</evidence>
<name>A0ABW7AR13_9ACTN</name>